<reference evidence="1 2" key="1">
    <citation type="submission" date="2023-10" db="EMBL/GenBank/DDBJ databases">
        <title>complete genome sequence of Corynebacterium pseudokroppenstedtii P15-C1.</title>
        <authorList>
            <person name="Bruggemann H."/>
            <person name="Poehlein A."/>
        </authorList>
    </citation>
    <scope>NUCLEOTIDE SEQUENCE [LARGE SCALE GENOMIC DNA]</scope>
    <source>
        <strain evidence="1 2">P15_C1</strain>
    </source>
</reference>
<proteinExistence type="predicted"/>
<accession>A0AAU0PZR1</accession>
<evidence type="ECO:0008006" key="3">
    <source>
        <dbReference type="Google" id="ProtNLM"/>
    </source>
</evidence>
<evidence type="ECO:0000313" key="1">
    <source>
        <dbReference type="EMBL" id="WPF24757.1"/>
    </source>
</evidence>
<dbReference type="AlphaFoldDB" id="A0AAU0PZR1"/>
<dbReference type="Proteomes" id="UP001174314">
    <property type="component" value="Chromosome"/>
</dbReference>
<keyword evidence="2" id="KW-1185">Reference proteome</keyword>
<name>A0AAU0PZR1_9CORY</name>
<evidence type="ECO:0000313" key="2">
    <source>
        <dbReference type="Proteomes" id="UP001174314"/>
    </source>
</evidence>
<sequence length="42" mass="4840">MRNVHVRTVVVRLVRGRGVLVVVAVLIRLVDARSRPLFDVFR</sequence>
<organism evidence="1 2">
    <name type="scientific">Corynebacterium pseudokroppenstedtii</name>
    <dbReference type="NCBI Taxonomy" id="2804917"/>
    <lineage>
        <taxon>Bacteria</taxon>
        <taxon>Bacillati</taxon>
        <taxon>Actinomycetota</taxon>
        <taxon>Actinomycetes</taxon>
        <taxon>Mycobacteriales</taxon>
        <taxon>Corynebacteriaceae</taxon>
        <taxon>Corynebacterium</taxon>
    </lineage>
</organism>
<dbReference type="EMBL" id="CP137757">
    <property type="protein sequence ID" value="WPF24757.1"/>
    <property type="molecule type" value="Genomic_DNA"/>
</dbReference>
<gene>
    <name evidence="1" type="ORF">Q0N40_09535</name>
</gene>
<dbReference type="KEGG" id="cpsk:Q0N40_09535"/>
<protein>
    <recommendedName>
        <fullName evidence="3">Secreted protein</fullName>
    </recommendedName>
</protein>
<dbReference type="RefSeq" id="WP_269091283.1">
    <property type="nucleotide sequence ID" value="NZ_CP137757.1"/>
</dbReference>